<comment type="caution">
    <text evidence="2">The sequence shown here is derived from an EMBL/GenBank/DDBJ whole genome shotgun (WGS) entry which is preliminary data.</text>
</comment>
<feature type="compositionally biased region" description="Polar residues" evidence="1">
    <location>
        <begin position="380"/>
        <end position="390"/>
    </location>
</feature>
<evidence type="ECO:0000313" key="3">
    <source>
        <dbReference type="Proteomes" id="UP000789405"/>
    </source>
</evidence>
<name>A0A9N9P517_9GLOM</name>
<feature type="compositionally biased region" description="Polar residues" evidence="1">
    <location>
        <begin position="1"/>
        <end position="22"/>
    </location>
</feature>
<feature type="region of interest" description="Disordered" evidence="1">
    <location>
        <begin position="247"/>
        <end position="427"/>
    </location>
</feature>
<feature type="compositionally biased region" description="Polar residues" evidence="1">
    <location>
        <begin position="144"/>
        <end position="157"/>
    </location>
</feature>
<feature type="compositionally biased region" description="Basic residues" evidence="1">
    <location>
        <begin position="36"/>
        <end position="45"/>
    </location>
</feature>
<feature type="compositionally biased region" description="Basic and acidic residues" evidence="1">
    <location>
        <begin position="46"/>
        <end position="72"/>
    </location>
</feature>
<sequence length="427" mass="48098">MSQSPYHISSPLSSPDGTSLSSGLEDEAGQQSLERKLRKELRRRKRELEKEAEARRKERSVTLKKIEEGEEKEEVHFQEWAKKIKQLQEEGDIERQRVERELEEDIIKTRKAREERRRSSSVLTTTTNDPLKSLKRNSMDPSFGSLTPKSLGSPPVNSKIDSFVITKISEEQTANIKIDNVETISNSSLTSEPLPINAKIDINNNKGTKHLSVIEPRKNTIEAVESLIKEDNDSKEGDGITSRLIKRFSNSNNLNPTSPSPSPPSKQQQRGSVAAIIQQHKLKEHKTELDKSPTSPIPKKKVLENWGGGQSFDNSNKDTDVTKSIGFKISPVSKKSDDEYGNKSFTQHKNISDNEINNSVTTSDSENKDIKDINEKKINLKTNSFSSKTANENSNEINNNKISNRINVKIENKEAETPNISKDSQQK</sequence>
<feature type="region of interest" description="Disordered" evidence="1">
    <location>
        <begin position="1"/>
        <end position="72"/>
    </location>
</feature>
<gene>
    <name evidence="2" type="ORF">DERYTH_LOCUS20854</name>
</gene>
<accession>A0A9N9P517</accession>
<feature type="compositionally biased region" description="Polar residues" evidence="1">
    <location>
        <begin position="343"/>
        <end position="364"/>
    </location>
</feature>
<feature type="compositionally biased region" description="Basic and acidic residues" evidence="1">
    <location>
        <begin position="365"/>
        <end position="378"/>
    </location>
</feature>
<dbReference type="Proteomes" id="UP000789405">
    <property type="component" value="Unassembled WGS sequence"/>
</dbReference>
<proteinExistence type="predicted"/>
<feature type="compositionally biased region" description="Polar residues" evidence="1">
    <location>
        <begin position="418"/>
        <end position="427"/>
    </location>
</feature>
<organism evidence="2 3">
    <name type="scientific">Dentiscutata erythropus</name>
    <dbReference type="NCBI Taxonomy" id="1348616"/>
    <lineage>
        <taxon>Eukaryota</taxon>
        <taxon>Fungi</taxon>
        <taxon>Fungi incertae sedis</taxon>
        <taxon>Mucoromycota</taxon>
        <taxon>Glomeromycotina</taxon>
        <taxon>Glomeromycetes</taxon>
        <taxon>Diversisporales</taxon>
        <taxon>Gigasporaceae</taxon>
        <taxon>Dentiscutata</taxon>
    </lineage>
</organism>
<feature type="compositionally biased region" description="Low complexity" evidence="1">
    <location>
        <begin position="391"/>
        <end position="407"/>
    </location>
</feature>
<dbReference type="EMBL" id="CAJVPY010025395">
    <property type="protein sequence ID" value="CAG8788190.1"/>
    <property type="molecule type" value="Genomic_DNA"/>
</dbReference>
<protein>
    <submittedName>
        <fullName evidence="2">28088_t:CDS:1</fullName>
    </submittedName>
</protein>
<feature type="region of interest" description="Disordered" evidence="1">
    <location>
        <begin position="111"/>
        <end position="157"/>
    </location>
</feature>
<dbReference type="OrthoDB" id="2492260at2759"/>
<feature type="non-terminal residue" evidence="2">
    <location>
        <position position="427"/>
    </location>
</feature>
<evidence type="ECO:0000313" key="2">
    <source>
        <dbReference type="EMBL" id="CAG8788190.1"/>
    </source>
</evidence>
<keyword evidence="3" id="KW-1185">Reference proteome</keyword>
<reference evidence="2" key="1">
    <citation type="submission" date="2021-06" db="EMBL/GenBank/DDBJ databases">
        <authorList>
            <person name="Kallberg Y."/>
            <person name="Tangrot J."/>
            <person name="Rosling A."/>
        </authorList>
    </citation>
    <scope>NUCLEOTIDE SEQUENCE</scope>
    <source>
        <strain evidence="2">MA453B</strain>
    </source>
</reference>
<evidence type="ECO:0000256" key="1">
    <source>
        <dbReference type="SAM" id="MobiDB-lite"/>
    </source>
</evidence>
<dbReference type="AlphaFoldDB" id="A0A9N9P517"/>